<evidence type="ECO:0000256" key="4">
    <source>
        <dbReference type="PROSITE-ProRule" id="PRU00023"/>
    </source>
</evidence>
<dbReference type="GO" id="GO:0005737">
    <property type="term" value="C:cytoplasm"/>
    <property type="evidence" value="ECO:0007669"/>
    <property type="project" value="TreeGrafter"/>
</dbReference>
<evidence type="ECO:0000313" key="7">
    <source>
        <dbReference type="Proteomes" id="UP001162131"/>
    </source>
</evidence>
<gene>
    <name evidence="6" type="ORF">BSTOLATCC_MIC47870</name>
</gene>
<proteinExistence type="inferred from homology"/>
<dbReference type="Pfam" id="PF12796">
    <property type="entry name" value="Ank_2"/>
    <property type="match status" value="1"/>
</dbReference>
<dbReference type="Proteomes" id="UP001162131">
    <property type="component" value="Unassembled WGS sequence"/>
</dbReference>
<dbReference type="GO" id="GO:0004857">
    <property type="term" value="F:enzyme inhibitor activity"/>
    <property type="evidence" value="ECO:0007669"/>
    <property type="project" value="TreeGrafter"/>
</dbReference>
<dbReference type="GO" id="GO:0019208">
    <property type="term" value="F:phosphatase regulator activity"/>
    <property type="evidence" value="ECO:0007669"/>
    <property type="project" value="TreeGrafter"/>
</dbReference>
<dbReference type="SUPFAM" id="SSF48403">
    <property type="entry name" value="Ankyrin repeat"/>
    <property type="match status" value="1"/>
</dbReference>
<evidence type="ECO:0000256" key="1">
    <source>
        <dbReference type="ARBA" id="ARBA00022473"/>
    </source>
</evidence>
<dbReference type="PANTHER" id="PTHR24179">
    <property type="entry name" value="PROTEIN PHOSPHATASE 1 REGULATORY SUBUNIT 12"/>
    <property type="match status" value="1"/>
</dbReference>
<evidence type="ECO:0000256" key="5">
    <source>
        <dbReference type="SAM" id="MobiDB-lite"/>
    </source>
</evidence>
<evidence type="ECO:0000313" key="6">
    <source>
        <dbReference type="EMBL" id="CAG9329034.1"/>
    </source>
</evidence>
<keyword evidence="4" id="KW-0040">ANK repeat</keyword>
<dbReference type="EMBL" id="CAJZBQ010000047">
    <property type="protein sequence ID" value="CAG9329034.1"/>
    <property type="molecule type" value="Genomic_DNA"/>
</dbReference>
<dbReference type="AlphaFoldDB" id="A0AAU9JV98"/>
<comment type="similarity">
    <text evidence="3">Belongs to the NRARP family.</text>
</comment>
<dbReference type="SMART" id="SM00248">
    <property type="entry name" value="ANK"/>
    <property type="match status" value="2"/>
</dbReference>
<reference evidence="6" key="1">
    <citation type="submission" date="2021-09" db="EMBL/GenBank/DDBJ databases">
        <authorList>
            <consortium name="AG Swart"/>
            <person name="Singh M."/>
            <person name="Singh A."/>
            <person name="Seah K."/>
            <person name="Emmerich C."/>
        </authorList>
    </citation>
    <scope>NUCLEOTIDE SEQUENCE</scope>
    <source>
        <strain evidence="6">ATCC30299</strain>
    </source>
</reference>
<evidence type="ECO:0000256" key="3">
    <source>
        <dbReference type="ARBA" id="ARBA00038386"/>
    </source>
</evidence>
<sequence>MRRNRTPERNLSRAGKYLVSIRHKTPAPKLDLSDIATKRATSPIKSQNDDNLSARYDPTKRRFTSEWTGDIDIKNFQYALSNIQEKSLSTPLLTKPKEKIDINKIPELISFREQARKIEKQKPDYIRCLRKSFRELKSMNLNKDQIPNLSSITCKIPYGRPNSKQFFSAVKSGDEEETQKFLLKDPFLVHVFDEVGLTALHWASLRNYPGIVSLLLSKRAIIDAIDTAHRTSLFIAVKYNSIECVRILLINMADPHISSNSKKMPVNIAQTKICEKLIKKAMTFYTLYAKLPEPQRSQKWKEEAIPVFEGSYKSQKKAGNKF</sequence>
<dbReference type="InterPro" id="IPR051226">
    <property type="entry name" value="PP1_Regulatory_Subunit"/>
</dbReference>
<dbReference type="PANTHER" id="PTHR24179:SF21">
    <property type="entry name" value="MYOSIN BINDING SUBUNIT, ISOFORM O"/>
    <property type="match status" value="1"/>
</dbReference>
<feature type="compositionally biased region" description="Polar residues" evidence="5">
    <location>
        <begin position="39"/>
        <end position="51"/>
    </location>
</feature>
<keyword evidence="1" id="KW-0217">Developmental protein</keyword>
<keyword evidence="7" id="KW-1185">Reference proteome</keyword>
<organism evidence="6 7">
    <name type="scientific">Blepharisma stoltei</name>
    <dbReference type="NCBI Taxonomy" id="1481888"/>
    <lineage>
        <taxon>Eukaryota</taxon>
        <taxon>Sar</taxon>
        <taxon>Alveolata</taxon>
        <taxon>Ciliophora</taxon>
        <taxon>Postciliodesmatophora</taxon>
        <taxon>Heterotrichea</taxon>
        <taxon>Heterotrichida</taxon>
        <taxon>Blepharismidae</taxon>
        <taxon>Blepharisma</taxon>
    </lineage>
</organism>
<comment type="caution">
    <text evidence="6">The sequence shown here is derived from an EMBL/GenBank/DDBJ whole genome shotgun (WGS) entry which is preliminary data.</text>
</comment>
<name>A0AAU9JV98_9CILI</name>
<protein>
    <recommendedName>
        <fullName evidence="8">Ankyrin repeat domain-containing protein</fullName>
    </recommendedName>
</protein>
<accession>A0AAU9JV98</accession>
<dbReference type="Gene3D" id="1.25.40.20">
    <property type="entry name" value="Ankyrin repeat-containing domain"/>
    <property type="match status" value="1"/>
</dbReference>
<evidence type="ECO:0000256" key="2">
    <source>
        <dbReference type="ARBA" id="ARBA00022737"/>
    </source>
</evidence>
<dbReference type="InterPro" id="IPR002110">
    <property type="entry name" value="Ankyrin_rpt"/>
</dbReference>
<keyword evidence="2" id="KW-0677">Repeat</keyword>
<feature type="region of interest" description="Disordered" evidence="5">
    <location>
        <begin position="30"/>
        <end position="57"/>
    </location>
</feature>
<feature type="repeat" description="ANK" evidence="4">
    <location>
        <begin position="195"/>
        <end position="227"/>
    </location>
</feature>
<dbReference type="PROSITE" id="PS50088">
    <property type="entry name" value="ANK_REPEAT"/>
    <property type="match status" value="1"/>
</dbReference>
<dbReference type="InterPro" id="IPR036770">
    <property type="entry name" value="Ankyrin_rpt-contain_sf"/>
</dbReference>
<evidence type="ECO:0008006" key="8">
    <source>
        <dbReference type="Google" id="ProtNLM"/>
    </source>
</evidence>